<reference evidence="1 3" key="1">
    <citation type="journal article" date="2011" name="Nature">
        <title>The Medicago genome provides insight into the evolution of rhizobial symbioses.</title>
        <authorList>
            <person name="Young N.D."/>
            <person name="Debelle F."/>
            <person name="Oldroyd G.E."/>
            <person name="Geurts R."/>
            <person name="Cannon S.B."/>
            <person name="Udvardi M.K."/>
            <person name="Benedito V.A."/>
            <person name="Mayer K.F."/>
            <person name="Gouzy J."/>
            <person name="Schoof H."/>
            <person name="Van de Peer Y."/>
            <person name="Proost S."/>
            <person name="Cook D.R."/>
            <person name="Meyers B.C."/>
            <person name="Spannagl M."/>
            <person name="Cheung F."/>
            <person name="De Mita S."/>
            <person name="Krishnakumar V."/>
            <person name="Gundlach H."/>
            <person name="Zhou S."/>
            <person name="Mudge J."/>
            <person name="Bharti A.K."/>
            <person name="Murray J.D."/>
            <person name="Naoumkina M.A."/>
            <person name="Rosen B."/>
            <person name="Silverstein K.A."/>
            <person name="Tang H."/>
            <person name="Rombauts S."/>
            <person name="Zhao P.X."/>
            <person name="Zhou P."/>
            <person name="Barbe V."/>
            <person name="Bardou P."/>
            <person name="Bechner M."/>
            <person name="Bellec A."/>
            <person name="Berger A."/>
            <person name="Berges H."/>
            <person name="Bidwell S."/>
            <person name="Bisseling T."/>
            <person name="Choisne N."/>
            <person name="Couloux A."/>
            <person name="Denny R."/>
            <person name="Deshpande S."/>
            <person name="Dai X."/>
            <person name="Doyle J.J."/>
            <person name="Dudez A.M."/>
            <person name="Farmer A.D."/>
            <person name="Fouteau S."/>
            <person name="Franken C."/>
            <person name="Gibelin C."/>
            <person name="Gish J."/>
            <person name="Goldstein S."/>
            <person name="Gonzalez A.J."/>
            <person name="Green P.J."/>
            <person name="Hallab A."/>
            <person name="Hartog M."/>
            <person name="Hua A."/>
            <person name="Humphray S.J."/>
            <person name="Jeong D.H."/>
            <person name="Jing Y."/>
            <person name="Jocker A."/>
            <person name="Kenton S.M."/>
            <person name="Kim D.J."/>
            <person name="Klee K."/>
            <person name="Lai H."/>
            <person name="Lang C."/>
            <person name="Lin S."/>
            <person name="Macmil S.L."/>
            <person name="Magdelenat G."/>
            <person name="Matthews L."/>
            <person name="McCorrison J."/>
            <person name="Monaghan E.L."/>
            <person name="Mun J.H."/>
            <person name="Najar F.Z."/>
            <person name="Nicholson C."/>
            <person name="Noirot C."/>
            <person name="O'Bleness M."/>
            <person name="Paule C.R."/>
            <person name="Poulain J."/>
            <person name="Prion F."/>
            <person name="Qin B."/>
            <person name="Qu C."/>
            <person name="Retzel E.F."/>
            <person name="Riddle C."/>
            <person name="Sallet E."/>
            <person name="Samain S."/>
            <person name="Samson N."/>
            <person name="Sanders I."/>
            <person name="Saurat O."/>
            <person name="Scarpelli C."/>
            <person name="Schiex T."/>
            <person name="Segurens B."/>
            <person name="Severin A.J."/>
            <person name="Sherrier D.J."/>
            <person name="Shi R."/>
            <person name="Sims S."/>
            <person name="Singer S.R."/>
            <person name="Sinharoy S."/>
            <person name="Sterck L."/>
            <person name="Viollet A."/>
            <person name="Wang B.B."/>
            <person name="Wang K."/>
            <person name="Wang M."/>
            <person name="Wang X."/>
            <person name="Warfsmann J."/>
            <person name="Weissenbach J."/>
            <person name="White D.D."/>
            <person name="White J.D."/>
            <person name="Wiley G.B."/>
            <person name="Wincker P."/>
            <person name="Xing Y."/>
            <person name="Yang L."/>
            <person name="Yao Z."/>
            <person name="Ying F."/>
            <person name="Zhai J."/>
            <person name="Zhou L."/>
            <person name="Zuber A."/>
            <person name="Denarie J."/>
            <person name="Dixon R.A."/>
            <person name="May G.D."/>
            <person name="Schwartz D.C."/>
            <person name="Rogers J."/>
            <person name="Quetier F."/>
            <person name="Town C.D."/>
            <person name="Roe B.A."/>
        </authorList>
    </citation>
    <scope>NUCLEOTIDE SEQUENCE [LARGE SCALE GENOMIC DNA]</scope>
    <source>
        <strain evidence="1">A17</strain>
        <strain evidence="2 3">cv. Jemalong A17</strain>
    </source>
</reference>
<evidence type="ECO:0000313" key="1">
    <source>
        <dbReference type="EMBL" id="AES64360.1"/>
    </source>
</evidence>
<evidence type="ECO:0000313" key="3">
    <source>
        <dbReference type="Proteomes" id="UP000002051"/>
    </source>
</evidence>
<dbReference type="AlphaFoldDB" id="G7IKF4"/>
<protein>
    <submittedName>
        <fullName evidence="1 2">Uncharacterized protein</fullName>
    </submittedName>
</protein>
<reference evidence="1 3" key="2">
    <citation type="journal article" date="2014" name="BMC Genomics">
        <title>An improved genome release (version Mt4.0) for the model legume Medicago truncatula.</title>
        <authorList>
            <person name="Tang H."/>
            <person name="Krishnakumar V."/>
            <person name="Bidwell S."/>
            <person name="Rosen B."/>
            <person name="Chan A."/>
            <person name="Zhou S."/>
            <person name="Gentzbittel L."/>
            <person name="Childs K.L."/>
            <person name="Yandell M."/>
            <person name="Gundlach H."/>
            <person name="Mayer K.F."/>
            <person name="Schwartz D.C."/>
            <person name="Town C.D."/>
        </authorList>
    </citation>
    <scope>GENOME REANNOTATION</scope>
    <source>
        <strain evidence="2 3">cv. Jemalong A17</strain>
    </source>
</reference>
<dbReference type="eggNOG" id="KOG4663">
    <property type="taxonomic scope" value="Eukaryota"/>
</dbReference>
<proteinExistence type="predicted"/>
<evidence type="ECO:0000313" key="2">
    <source>
        <dbReference type="EnsemblPlants" id="AES64360"/>
    </source>
</evidence>
<reference evidence="2" key="3">
    <citation type="submission" date="2015-04" db="UniProtKB">
        <authorList>
            <consortium name="EnsemblPlants"/>
        </authorList>
    </citation>
    <scope>IDENTIFICATION</scope>
    <source>
        <strain evidence="2">cv. Jemalong A17</strain>
    </source>
</reference>
<name>G7IKF4_MEDTR</name>
<keyword evidence="3" id="KW-1185">Reference proteome</keyword>
<dbReference type="Proteomes" id="UP000002051">
    <property type="component" value="Chromosome 2"/>
</dbReference>
<dbReference type="Gene3D" id="1.20.5.510">
    <property type="entry name" value="Single helix bin"/>
    <property type="match status" value="1"/>
</dbReference>
<dbReference type="EnsemblPlants" id="AES64360">
    <property type="protein sequence ID" value="AES64360"/>
    <property type="gene ID" value="MTR_2g021500"/>
</dbReference>
<dbReference type="STRING" id="3880.G7IKF4"/>
<gene>
    <name evidence="1" type="ordered locus">MTR_2g021500</name>
</gene>
<dbReference type="EMBL" id="CM001218">
    <property type="protein sequence ID" value="AES64360.1"/>
    <property type="molecule type" value="Genomic_DNA"/>
</dbReference>
<sequence length="123" mass="13817">MGLTDGTTVVLRCGILKGGRNSNPSARWIDNSQAEEIFHRLYDLAIGSIRHRSDEKEKVFLNCGLGLRFRGEVITWLKCVYLDLNDPILRAKLVKGMGHNYYGEPAWSNDLLNLAVLEPSINS</sequence>
<dbReference type="PaxDb" id="3880-AES64360"/>
<accession>G7IKF4</accession>
<organism evidence="1 3">
    <name type="scientific">Medicago truncatula</name>
    <name type="common">Barrel medic</name>
    <name type="synonym">Medicago tribuloides</name>
    <dbReference type="NCBI Taxonomy" id="3880"/>
    <lineage>
        <taxon>Eukaryota</taxon>
        <taxon>Viridiplantae</taxon>
        <taxon>Streptophyta</taxon>
        <taxon>Embryophyta</taxon>
        <taxon>Tracheophyta</taxon>
        <taxon>Spermatophyta</taxon>
        <taxon>Magnoliopsida</taxon>
        <taxon>eudicotyledons</taxon>
        <taxon>Gunneridae</taxon>
        <taxon>Pentapetalae</taxon>
        <taxon>rosids</taxon>
        <taxon>fabids</taxon>
        <taxon>Fabales</taxon>
        <taxon>Fabaceae</taxon>
        <taxon>Papilionoideae</taxon>
        <taxon>50 kb inversion clade</taxon>
        <taxon>NPAAA clade</taxon>
        <taxon>Hologalegina</taxon>
        <taxon>IRL clade</taxon>
        <taxon>Trifolieae</taxon>
        <taxon>Medicago</taxon>
    </lineage>
</organism>
<dbReference type="HOGENOM" id="CLU_2018593_0_0_1"/>